<keyword evidence="4 5" id="KW-0472">Membrane</keyword>
<feature type="transmembrane region" description="Helical" evidence="5">
    <location>
        <begin position="358"/>
        <end position="376"/>
    </location>
</feature>
<proteinExistence type="predicted"/>
<dbReference type="InterPro" id="IPR051533">
    <property type="entry name" value="WaaL-like"/>
</dbReference>
<dbReference type="Proteomes" id="UP000683428">
    <property type="component" value="Chromosome"/>
</dbReference>
<feature type="transmembrane region" description="Helical" evidence="5">
    <location>
        <begin position="91"/>
        <end position="109"/>
    </location>
</feature>
<feature type="transmembrane region" description="Helical" evidence="5">
    <location>
        <begin position="216"/>
        <end position="232"/>
    </location>
</feature>
<protein>
    <submittedName>
        <fullName evidence="7">O-antigen ligase family protein</fullName>
    </submittedName>
</protein>
<dbReference type="GO" id="GO:0016874">
    <property type="term" value="F:ligase activity"/>
    <property type="evidence" value="ECO:0007669"/>
    <property type="project" value="UniProtKB-KW"/>
</dbReference>
<feature type="transmembrane region" description="Helical" evidence="5">
    <location>
        <begin position="7"/>
        <end position="23"/>
    </location>
</feature>
<keyword evidence="8" id="KW-1185">Reference proteome</keyword>
<feature type="transmembrane region" description="Helical" evidence="5">
    <location>
        <begin position="60"/>
        <end position="79"/>
    </location>
</feature>
<evidence type="ECO:0000256" key="3">
    <source>
        <dbReference type="ARBA" id="ARBA00022989"/>
    </source>
</evidence>
<keyword evidence="7" id="KW-0436">Ligase</keyword>
<dbReference type="PANTHER" id="PTHR37422">
    <property type="entry name" value="TEICHURONIC ACID BIOSYNTHESIS PROTEIN TUAE"/>
    <property type="match status" value="1"/>
</dbReference>
<evidence type="ECO:0000256" key="2">
    <source>
        <dbReference type="ARBA" id="ARBA00022692"/>
    </source>
</evidence>
<dbReference type="PANTHER" id="PTHR37422:SF13">
    <property type="entry name" value="LIPOPOLYSACCHARIDE BIOSYNTHESIS PROTEIN PA4999-RELATED"/>
    <property type="match status" value="1"/>
</dbReference>
<dbReference type="RefSeq" id="WP_216130021.1">
    <property type="nucleotide sequence ID" value="NZ_CP064782.1"/>
</dbReference>
<feature type="domain" description="O-antigen ligase-related" evidence="6">
    <location>
        <begin position="213"/>
        <end position="374"/>
    </location>
</feature>
<gene>
    <name evidence="7" type="ORF">Azoinq_08525</name>
</gene>
<evidence type="ECO:0000313" key="8">
    <source>
        <dbReference type="Proteomes" id="UP000683428"/>
    </source>
</evidence>
<dbReference type="InterPro" id="IPR007016">
    <property type="entry name" value="O-antigen_ligase-rel_domated"/>
</dbReference>
<dbReference type="Pfam" id="PF04932">
    <property type="entry name" value="Wzy_C"/>
    <property type="match status" value="1"/>
</dbReference>
<keyword evidence="2 5" id="KW-0812">Transmembrane</keyword>
<dbReference type="KEGG" id="aiq:Azoinq_08525"/>
<evidence type="ECO:0000313" key="7">
    <source>
        <dbReference type="EMBL" id="QWT47921.1"/>
    </source>
</evidence>
<sequence>MQGIRRYWLFVLLATLLFVWSIGNTVALRNLLIGLILLGLLPLAKASLGYFREIKAGAPWGWFLAVTAWLVLQALFISPETNWALTNIRGQWIKAALCLFLGYGVVFWGKEKGFSRGTLCLVVAGALGVECLAHALDSLWLWWQQGVPPLSVSRVTGSKERISYVNNLFFSILAAEVVARLNGTPRLLPVSRKWVVFGLVVVYFNSWVIGARNGEIGALALTVSAAFLVLIAQRHRLGTKRLGAVLAGLLVFLSALGYLGYKSDGRWNTLWEQAQIGWQTDTYRFWLNAQKYPRPLDSEGREVSLSNYLRIAWIKEGVKIIADTPWGVGYGRTAFGHALAKRYPEDNPRLGAHSHSGIIDWTIGTGWLGLILWLGFVGVGMKQGVKKYVAWSDPAALMLLFVVTGYFSRSLVDSNIRDHMLEQFMFLYGFFYALCCWGLEAPLAVTGAKDTHE</sequence>
<name>A0A975SKS7_9RHOO</name>
<evidence type="ECO:0000259" key="6">
    <source>
        <dbReference type="Pfam" id="PF04932"/>
    </source>
</evidence>
<comment type="subcellular location">
    <subcellularLocation>
        <location evidence="1">Membrane</location>
        <topology evidence="1">Multi-pass membrane protein</topology>
    </subcellularLocation>
</comment>
<organism evidence="7 8">
    <name type="scientific">Azospira inquinata</name>
    <dbReference type="NCBI Taxonomy" id="2785627"/>
    <lineage>
        <taxon>Bacteria</taxon>
        <taxon>Pseudomonadati</taxon>
        <taxon>Pseudomonadota</taxon>
        <taxon>Betaproteobacteria</taxon>
        <taxon>Rhodocyclales</taxon>
        <taxon>Rhodocyclaceae</taxon>
        <taxon>Azospira</taxon>
    </lineage>
</organism>
<feature type="transmembrane region" description="Helical" evidence="5">
    <location>
        <begin position="388"/>
        <end position="407"/>
    </location>
</feature>
<feature type="transmembrane region" description="Helical" evidence="5">
    <location>
        <begin position="194"/>
        <end position="210"/>
    </location>
</feature>
<feature type="transmembrane region" description="Helical" evidence="5">
    <location>
        <begin position="244"/>
        <end position="261"/>
    </location>
</feature>
<feature type="transmembrane region" description="Helical" evidence="5">
    <location>
        <begin position="427"/>
        <end position="448"/>
    </location>
</feature>
<evidence type="ECO:0000256" key="5">
    <source>
        <dbReference type="SAM" id="Phobius"/>
    </source>
</evidence>
<dbReference type="AlphaFoldDB" id="A0A975SKS7"/>
<accession>A0A975SKS7</accession>
<evidence type="ECO:0000256" key="1">
    <source>
        <dbReference type="ARBA" id="ARBA00004141"/>
    </source>
</evidence>
<evidence type="ECO:0000256" key="4">
    <source>
        <dbReference type="ARBA" id="ARBA00023136"/>
    </source>
</evidence>
<dbReference type="EMBL" id="CP064782">
    <property type="protein sequence ID" value="QWT47921.1"/>
    <property type="molecule type" value="Genomic_DNA"/>
</dbReference>
<dbReference type="GO" id="GO:0016020">
    <property type="term" value="C:membrane"/>
    <property type="evidence" value="ECO:0007669"/>
    <property type="project" value="UniProtKB-SubCell"/>
</dbReference>
<reference evidence="7" key="1">
    <citation type="submission" date="2020-11" db="EMBL/GenBank/DDBJ databases">
        <title>Azospira inquinata sp. nov.</title>
        <authorList>
            <person name="Moe W.M."/>
            <person name="Mikes M.C."/>
        </authorList>
    </citation>
    <scope>NUCLEOTIDE SEQUENCE</scope>
    <source>
        <strain evidence="7">Azo-3</strain>
    </source>
</reference>
<feature type="transmembrane region" description="Helical" evidence="5">
    <location>
        <begin position="29"/>
        <end position="48"/>
    </location>
</feature>
<keyword evidence="3 5" id="KW-1133">Transmembrane helix</keyword>